<comment type="caution">
    <text evidence="2">The sequence shown here is derived from an EMBL/GenBank/DDBJ whole genome shotgun (WGS) entry which is preliminary data.</text>
</comment>
<dbReference type="Proteomes" id="UP000032452">
    <property type="component" value="Unassembled WGS sequence"/>
</dbReference>
<feature type="transmembrane region" description="Helical" evidence="1">
    <location>
        <begin position="12"/>
        <end position="33"/>
    </location>
</feature>
<dbReference type="AlphaFoldDB" id="A0A0D8ZSH7"/>
<keyword evidence="1" id="KW-1133">Transmembrane helix</keyword>
<gene>
    <name evidence="2" type="ORF">UH38_12440</name>
</gene>
<keyword evidence="1" id="KW-0472">Membrane</keyword>
<accession>A0A0D8ZSH7</accession>
<protein>
    <submittedName>
        <fullName evidence="2">Uncharacterized protein</fullName>
    </submittedName>
</protein>
<keyword evidence="3" id="KW-1185">Reference proteome</keyword>
<feature type="transmembrane region" description="Helical" evidence="1">
    <location>
        <begin position="45"/>
        <end position="66"/>
    </location>
</feature>
<dbReference type="OrthoDB" id="515383at2"/>
<dbReference type="RefSeq" id="WP_045055091.1">
    <property type="nucleotide sequence ID" value="NZ_CAWMDP010000050.1"/>
</dbReference>
<evidence type="ECO:0000256" key="1">
    <source>
        <dbReference type="SAM" id="Phobius"/>
    </source>
</evidence>
<dbReference type="PATRIC" id="fig|1618023.3.peg.4399"/>
<dbReference type="STRING" id="1618023.UH38_12440"/>
<evidence type="ECO:0000313" key="2">
    <source>
        <dbReference type="EMBL" id="KJH71464.1"/>
    </source>
</evidence>
<evidence type="ECO:0000313" key="3">
    <source>
        <dbReference type="Proteomes" id="UP000032452"/>
    </source>
</evidence>
<organism evidence="2 3">
    <name type="scientific">Aliterella atlantica CENA595</name>
    <dbReference type="NCBI Taxonomy" id="1618023"/>
    <lineage>
        <taxon>Bacteria</taxon>
        <taxon>Bacillati</taxon>
        <taxon>Cyanobacteriota</taxon>
        <taxon>Cyanophyceae</taxon>
        <taxon>Chroococcidiopsidales</taxon>
        <taxon>Aliterellaceae</taxon>
        <taxon>Aliterella</taxon>
    </lineage>
</organism>
<proteinExistence type="predicted"/>
<keyword evidence="1" id="KW-0812">Transmembrane</keyword>
<sequence length="72" mass="7839">MNNQQSSVDSAFFGSLKNSIWLIGTSSWLFGITDRSIASLADGKLSALDLVQILTASLFFVGWLFLKPVSRA</sequence>
<reference evidence="2 3" key="1">
    <citation type="submission" date="2015-02" db="EMBL/GenBank/DDBJ databases">
        <title>Draft genome of a novel marine cyanobacterium (Chroococcales) isolated from South Atlantic Ocean.</title>
        <authorList>
            <person name="Rigonato J."/>
            <person name="Alvarenga D.O."/>
            <person name="Branco L.H."/>
            <person name="Varani A.M."/>
            <person name="Brandini F.P."/>
            <person name="Fiore M.F."/>
        </authorList>
    </citation>
    <scope>NUCLEOTIDE SEQUENCE [LARGE SCALE GENOMIC DNA]</scope>
    <source>
        <strain evidence="2 3">CENA595</strain>
    </source>
</reference>
<dbReference type="EMBL" id="JYON01000012">
    <property type="protein sequence ID" value="KJH71464.1"/>
    <property type="molecule type" value="Genomic_DNA"/>
</dbReference>
<name>A0A0D8ZSH7_9CYAN</name>